<keyword evidence="3" id="KW-1185">Reference proteome</keyword>
<comment type="caution">
    <text evidence="2">The sequence shown here is derived from an EMBL/GenBank/DDBJ whole genome shotgun (WGS) entry which is preliminary data.</text>
</comment>
<evidence type="ECO:0000313" key="2">
    <source>
        <dbReference type="EMBL" id="KAK8857735.1"/>
    </source>
</evidence>
<gene>
    <name evidence="2" type="ORF">M9Y10_016143</name>
</gene>
<feature type="transmembrane region" description="Helical" evidence="1">
    <location>
        <begin position="1015"/>
        <end position="1036"/>
    </location>
</feature>
<dbReference type="Proteomes" id="UP001470230">
    <property type="component" value="Unassembled WGS sequence"/>
</dbReference>
<reference evidence="2 3" key="1">
    <citation type="submission" date="2024-04" db="EMBL/GenBank/DDBJ databases">
        <title>Tritrichomonas musculus Genome.</title>
        <authorList>
            <person name="Alves-Ferreira E."/>
            <person name="Grigg M."/>
            <person name="Lorenzi H."/>
            <person name="Galac M."/>
        </authorList>
    </citation>
    <scope>NUCLEOTIDE SEQUENCE [LARGE SCALE GENOMIC DNA]</scope>
    <source>
        <strain evidence="2 3">EAF2021</strain>
    </source>
</reference>
<keyword evidence="1" id="KW-0472">Membrane</keyword>
<evidence type="ECO:0000256" key="1">
    <source>
        <dbReference type="SAM" id="Phobius"/>
    </source>
</evidence>
<protein>
    <submittedName>
        <fullName evidence="2">Uncharacterized protein</fullName>
    </submittedName>
</protein>
<sequence length="1051" mass="119619">MLLLFYAFTVRSSYYIAIGYDIEKYRCDTRDALVDRINSMDLSLQRLPTITIDEDLELDCNELPMFYYKVATLHRANTFPTYSFISNKTKGFATFTLDTSTDTDDNCPGFTFSNISVIFKGTSLNTSKISIGNNVNISSDPGFQLRTKISEMPLNFLPVFQNLTFCRLSIYREVMPNFSYPETIELELEMKYAEAYMFSIDLYEDTEVLFENDTMIVDLLNKTQIIVKLPEMINYSNAFYFNIEASYVSLSVSGYLNYTNEFPHYFYINQNLYTSAYNNVTLNEGNYMTQFGTCFNIVTGELFTLTLVMSDLYWNNPTPIIGVVLSYVNLHLQDELIFANTTLYSNTFSYYGDSPIDGNLSIQCDSLSIPYRTEPVEDCFINITAATTSDSVDYKGDLYIKSSVTKSVNVDNLFFIDNPLINLGNRNLITVKTVSGKARISPYTPGSAGTITQVMCVENNSSVNLDDFEIESDYGDAFQVVFEEGCLCVNKTKSSSQTLTVTIKNEGDDWTENYENFQRKITITFSVKNYTLDLTVLSQSTQPVTLIIQSITKCNLTIKIDQKSANMIETLQIGSSTVEMNIKWTNVVSFESDIIIYKCCSLSQLFQGIKIENFKSVTLREFSQLTEIEPFAKDIKVIILSTTAKVKNITFTDYGWRYYTDDLPEDEEREIKGFNHSNLLLPISSTNAFGKLFNRMINIGLETSNPFPLYISFSTNVNAYLIGSGKWERVSFQPIILVSGTLTLELPSEILPIDFDDFKFGNYLNRASARKVTIHRTSDRIQSIISINSKFILGYSCEISVLDIDTTLYLEVNKEAVIYGYATIIHSDSILIVFRDRFIMNNAITQRMWRESNSIVMFNTSTLKSPSFLDEIQIYWNCDPENRNKPSMIESAINTNMFSFEFANVSEFNVSESFDSFFNQPFQIANSVIDINCEELMSKISFVDNSMSFNFANKTISFEVICAELIYSTHPITFSQSGYQTSGFPSHIGLFLNRTMNKIDDGIDQTKGKRGLDSAIIACIIIGSIGVIIFLSMMIYSFNRHKHNIYNLVDE</sequence>
<evidence type="ECO:0000313" key="3">
    <source>
        <dbReference type="Proteomes" id="UP001470230"/>
    </source>
</evidence>
<organism evidence="2 3">
    <name type="scientific">Tritrichomonas musculus</name>
    <dbReference type="NCBI Taxonomy" id="1915356"/>
    <lineage>
        <taxon>Eukaryota</taxon>
        <taxon>Metamonada</taxon>
        <taxon>Parabasalia</taxon>
        <taxon>Tritrichomonadida</taxon>
        <taxon>Tritrichomonadidae</taxon>
        <taxon>Tritrichomonas</taxon>
    </lineage>
</organism>
<dbReference type="EMBL" id="JAPFFF010000020">
    <property type="protein sequence ID" value="KAK8857735.1"/>
    <property type="molecule type" value="Genomic_DNA"/>
</dbReference>
<keyword evidence="1" id="KW-0812">Transmembrane</keyword>
<keyword evidence="1" id="KW-1133">Transmembrane helix</keyword>
<accession>A0ABR2I882</accession>
<proteinExistence type="predicted"/>
<name>A0ABR2I882_9EUKA</name>